<dbReference type="KEGG" id="pacr:FXN63_02600"/>
<evidence type="ECO:0000256" key="7">
    <source>
        <dbReference type="ARBA" id="ARBA00022989"/>
    </source>
</evidence>
<keyword evidence="5" id="KW-0547">Nucleotide-binding</keyword>
<evidence type="ECO:0000256" key="4">
    <source>
        <dbReference type="ARBA" id="ARBA00022692"/>
    </source>
</evidence>
<dbReference type="PANTHER" id="PTHR43394:SF1">
    <property type="entry name" value="ATP-BINDING CASSETTE SUB-FAMILY B MEMBER 10, MITOCHONDRIAL"/>
    <property type="match status" value="1"/>
</dbReference>
<feature type="transmembrane region" description="Helical" evidence="9">
    <location>
        <begin position="154"/>
        <end position="178"/>
    </location>
</feature>
<dbReference type="InterPro" id="IPR036640">
    <property type="entry name" value="ABC1_TM_sf"/>
</dbReference>
<evidence type="ECO:0000256" key="1">
    <source>
        <dbReference type="ARBA" id="ARBA00004651"/>
    </source>
</evidence>
<dbReference type="SUPFAM" id="SSF52540">
    <property type="entry name" value="P-loop containing nucleoside triphosphate hydrolases"/>
    <property type="match status" value="1"/>
</dbReference>
<dbReference type="SMART" id="SM00382">
    <property type="entry name" value="AAA"/>
    <property type="match status" value="1"/>
</dbReference>
<keyword evidence="13" id="KW-1185">Reference proteome</keyword>
<dbReference type="Pfam" id="PF00664">
    <property type="entry name" value="ABC_membrane"/>
    <property type="match status" value="1"/>
</dbReference>
<dbReference type="InterPro" id="IPR039421">
    <property type="entry name" value="Type_1_exporter"/>
</dbReference>
<dbReference type="InterPro" id="IPR003439">
    <property type="entry name" value="ABC_transporter-like_ATP-bd"/>
</dbReference>
<comment type="subcellular location">
    <subcellularLocation>
        <location evidence="1">Cell membrane</location>
        <topology evidence="1">Multi-pass membrane protein</topology>
    </subcellularLocation>
</comment>
<feature type="domain" description="ABC transporter" evidence="10">
    <location>
        <begin position="361"/>
        <end position="595"/>
    </location>
</feature>
<dbReference type="GO" id="GO:0005524">
    <property type="term" value="F:ATP binding"/>
    <property type="evidence" value="ECO:0007669"/>
    <property type="project" value="UniProtKB-KW"/>
</dbReference>
<dbReference type="AlphaFoldDB" id="A0A5C0AT77"/>
<keyword evidence="4 9" id="KW-0812">Transmembrane</keyword>
<dbReference type="InterPro" id="IPR017871">
    <property type="entry name" value="ABC_transporter-like_CS"/>
</dbReference>
<protein>
    <submittedName>
        <fullName evidence="12">ABC transporter ATP-binding protein</fullName>
    </submittedName>
</protein>
<keyword evidence="8 9" id="KW-0472">Membrane</keyword>
<dbReference type="Gene3D" id="1.20.1560.10">
    <property type="entry name" value="ABC transporter type 1, transmembrane domain"/>
    <property type="match status" value="1"/>
</dbReference>
<name>A0A5C0AT77_9BURK</name>
<sequence length="613" mass="67471">MTAAPDSSSPSASSGQAPFLPATPLRFALHFVHRFRWWYLLIALLQVGAAASGVFTPYALGQVVGAISGGTADRASIFTVLAWPLAMFALFNLSELVFARLAGMCRVYVGPLQRARVTSELFNYLQHHSHRFLTSNFAGGLAARISETSMGVNMAIWTVVFDFLPIIVTLSVSVALLYHASPLLSLFTLTWSVLFVGISFLFARRSRRYAHSHAAARSETTGRIVDAVTNLSSVRLFAALDFEREYLRGVLSKEIKQARQAFGYNEKTVLFQFGSALLLKLGMLVVAVMLWRDGRIGVAEFVMSTSLSLVVIGEARNISRRFLEIFEYTGNVENGVRTIVRPHEIVDTPQARDITIAQGSIVFDHVDFGYSPDRLVFKDLNLRIEAGQRVGLVGFSGSGKSTLLNLLMRLYEPQSGRVVIDGHDVRDFTQASLHAQISLIPQDPGLFHRSLYENIGYGKQGADHEAVESAARQASAHDFIEQMDERYESLVGERGVKLSGGQRQRIAIARVIVKNAPILLMDEATSALDSVTERAIQDALEEVMADKTVVVVAHRLSTVAHLDRIVVFDQGRVVEDGSHAELLKQNGPYARLWNQQVNGFLPAHADADADAVI</sequence>
<dbReference type="FunFam" id="3.40.50.300:FF:000287">
    <property type="entry name" value="Multidrug ABC transporter ATP-binding protein"/>
    <property type="match status" value="1"/>
</dbReference>
<feature type="transmembrane region" description="Helical" evidence="9">
    <location>
        <begin position="37"/>
        <end position="60"/>
    </location>
</feature>
<accession>A0A5C0AT77</accession>
<reference evidence="12 13" key="1">
    <citation type="submission" date="2019-08" db="EMBL/GenBank/DDBJ databases">
        <title>Amphibian skin-associated Pigmentiphaga: genome sequence and occurrence across geography and hosts.</title>
        <authorList>
            <person name="Bletz M.C."/>
            <person name="Bunk B."/>
            <person name="Sproeer C."/>
            <person name="Biwer P."/>
            <person name="Reiter S."/>
            <person name="Rabemananjara F.C.E."/>
            <person name="Schulz S."/>
            <person name="Overmann J."/>
            <person name="Vences M."/>
        </authorList>
    </citation>
    <scope>NUCLEOTIDE SEQUENCE [LARGE SCALE GENOMIC DNA]</scope>
    <source>
        <strain evidence="12 13">Mada1488</strain>
    </source>
</reference>
<evidence type="ECO:0000256" key="9">
    <source>
        <dbReference type="SAM" id="Phobius"/>
    </source>
</evidence>
<dbReference type="Pfam" id="PF00005">
    <property type="entry name" value="ABC_tran"/>
    <property type="match status" value="1"/>
</dbReference>
<dbReference type="OrthoDB" id="8554730at2"/>
<keyword evidence="7 9" id="KW-1133">Transmembrane helix</keyword>
<dbReference type="PANTHER" id="PTHR43394">
    <property type="entry name" value="ATP-DEPENDENT PERMEASE MDL1, MITOCHONDRIAL"/>
    <property type="match status" value="1"/>
</dbReference>
<keyword evidence="2" id="KW-0813">Transport</keyword>
<dbReference type="GO" id="GO:0016887">
    <property type="term" value="F:ATP hydrolysis activity"/>
    <property type="evidence" value="ECO:0007669"/>
    <property type="project" value="InterPro"/>
</dbReference>
<keyword evidence="3" id="KW-1003">Cell membrane</keyword>
<dbReference type="GO" id="GO:0005886">
    <property type="term" value="C:plasma membrane"/>
    <property type="evidence" value="ECO:0007669"/>
    <property type="project" value="UniProtKB-SubCell"/>
</dbReference>
<evidence type="ECO:0000256" key="6">
    <source>
        <dbReference type="ARBA" id="ARBA00022840"/>
    </source>
</evidence>
<dbReference type="PROSITE" id="PS50893">
    <property type="entry name" value="ABC_TRANSPORTER_2"/>
    <property type="match status" value="1"/>
</dbReference>
<dbReference type="InterPro" id="IPR011527">
    <property type="entry name" value="ABC1_TM_dom"/>
</dbReference>
<evidence type="ECO:0000256" key="2">
    <source>
        <dbReference type="ARBA" id="ARBA00022448"/>
    </source>
</evidence>
<evidence type="ECO:0000313" key="12">
    <source>
        <dbReference type="EMBL" id="QEI04854.1"/>
    </source>
</evidence>
<evidence type="ECO:0000256" key="8">
    <source>
        <dbReference type="ARBA" id="ARBA00023136"/>
    </source>
</evidence>
<dbReference type="InterPro" id="IPR027417">
    <property type="entry name" value="P-loop_NTPase"/>
</dbReference>
<organism evidence="12 13">
    <name type="scientific">Pigmentiphaga aceris</name>
    <dbReference type="NCBI Taxonomy" id="1940612"/>
    <lineage>
        <taxon>Bacteria</taxon>
        <taxon>Pseudomonadati</taxon>
        <taxon>Pseudomonadota</taxon>
        <taxon>Betaproteobacteria</taxon>
        <taxon>Burkholderiales</taxon>
        <taxon>Alcaligenaceae</taxon>
        <taxon>Pigmentiphaga</taxon>
    </lineage>
</organism>
<evidence type="ECO:0000259" key="10">
    <source>
        <dbReference type="PROSITE" id="PS50893"/>
    </source>
</evidence>
<feature type="domain" description="ABC transmembrane type-1" evidence="11">
    <location>
        <begin position="40"/>
        <end position="327"/>
    </location>
</feature>
<feature type="transmembrane region" description="Helical" evidence="9">
    <location>
        <begin position="269"/>
        <end position="290"/>
    </location>
</feature>
<dbReference type="EMBL" id="CP043046">
    <property type="protein sequence ID" value="QEI04854.1"/>
    <property type="molecule type" value="Genomic_DNA"/>
</dbReference>
<dbReference type="PROSITE" id="PS00211">
    <property type="entry name" value="ABC_TRANSPORTER_1"/>
    <property type="match status" value="1"/>
</dbReference>
<keyword evidence="6 12" id="KW-0067">ATP-binding</keyword>
<evidence type="ECO:0000256" key="5">
    <source>
        <dbReference type="ARBA" id="ARBA00022741"/>
    </source>
</evidence>
<dbReference type="InterPro" id="IPR003593">
    <property type="entry name" value="AAA+_ATPase"/>
</dbReference>
<evidence type="ECO:0000259" key="11">
    <source>
        <dbReference type="PROSITE" id="PS50929"/>
    </source>
</evidence>
<feature type="transmembrane region" description="Helical" evidence="9">
    <location>
        <begin position="184"/>
        <end position="203"/>
    </location>
</feature>
<dbReference type="GO" id="GO:0015421">
    <property type="term" value="F:ABC-type oligopeptide transporter activity"/>
    <property type="evidence" value="ECO:0007669"/>
    <property type="project" value="TreeGrafter"/>
</dbReference>
<evidence type="ECO:0000313" key="13">
    <source>
        <dbReference type="Proteomes" id="UP000325161"/>
    </source>
</evidence>
<dbReference type="Gene3D" id="3.40.50.300">
    <property type="entry name" value="P-loop containing nucleotide triphosphate hydrolases"/>
    <property type="match status" value="1"/>
</dbReference>
<evidence type="ECO:0000256" key="3">
    <source>
        <dbReference type="ARBA" id="ARBA00022475"/>
    </source>
</evidence>
<dbReference type="RefSeq" id="WP_148812570.1">
    <property type="nucleotide sequence ID" value="NZ_CP043046.1"/>
</dbReference>
<gene>
    <name evidence="12" type="ORF">FXN63_02600</name>
</gene>
<dbReference type="PROSITE" id="PS50929">
    <property type="entry name" value="ABC_TM1F"/>
    <property type="match status" value="1"/>
</dbReference>
<dbReference type="Proteomes" id="UP000325161">
    <property type="component" value="Chromosome"/>
</dbReference>
<feature type="transmembrane region" description="Helical" evidence="9">
    <location>
        <begin position="80"/>
        <end position="98"/>
    </location>
</feature>
<proteinExistence type="predicted"/>
<dbReference type="SUPFAM" id="SSF90123">
    <property type="entry name" value="ABC transporter transmembrane region"/>
    <property type="match status" value="1"/>
</dbReference>